<reference evidence="3" key="1">
    <citation type="submission" date="2017-02" db="EMBL/GenBank/DDBJ databases">
        <authorList>
            <person name="Daims H."/>
        </authorList>
    </citation>
    <scope>NUCLEOTIDE SEQUENCE [LARGE SCALE GENOMIC DNA]</scope>
</reference>
<dbReference type="InterPro" id="IPR003959">
    <property type="entry name" value="ATPase_AAA_core"/>
</dbReference>
<keyword evidence="3" id="KW-1185">Reference proteome</keyword>
<dbReference type="Gene3D" id="3.40.50.300">
    <property type="entry name" value="P-loop containing nucleotide triphosphate hydrolases"/>
    <property type="match status" value="1"/>
</dbReference>
<protein>
    <recommendedName>
        <fullName evidence="1">ATPase AAA-type core domain-containing protein</fullName>
    </recommendedName>
</protein>
<accession>A0A1R4HEW4</accession>
<name>A0A1R4HEW4_9GAMM</name>
<feature type="domain" description="ATPase AAA-type core" evidence="1">
    <location>
        <begin position="13"/>
        <end position="55"/>
    </location>
</feature>
<proteinExistence type="predicted"/>
<evidence type="ECO:0000259" key="1">
    <source>
        <dbReference type="Pfam" id="PF13304"/>
    </source>
</evidence>
<dbReference type="SUPFAM" id="SSF52540">
    <property type="entry name" value="P-loop containing nucleoside triphosphate hydrolases"/>
    <property type="match status" value="1"/>
</dbReference>
<dbReference type="Pfam" id="PF13304">
    <property type="entry name" value="AAA_21"/>
    <property type="match status" value="1"/>
</dbReference>
<gene>
    <name evidence="2" type="ORF">CRENPOLYSF2_4250003</name>
</gene>
<dbReference type="PANTHER" id="PTHR43581:SF4">
    <property type="entry name" value="ATP_GTP PHOSPHATASE"/>
    <property type="match status" value="1"/>
</dbReference>
<dbReference type="GO" id="GO:0005524">
    <property type="term" value="F:ATP binding"/>
    <property type="evidence" value="ECO:0007669"/>
    <property type="project" value="InterPro"/>
</dbReference>
<sequence length="119" mass="13722">MIQALLKHNVITQGSFIFIDEPETNLHPDWQVKLMEVLLILADEGVNVVITTHSVDIIKTLEVKLKKQKSKPVESFLSVHYVDYDGQLYEFESDNSHKQLIEARSLLNSAYENLYFSDL</sequence>
<organism evidence="2 3">
    <name type="scientific">Crenothrix polyspora</name>
    <dbReference type="NCBI Taxonomy" id="360316"/>
    <lineage>
        <taxon>Bacteria</taxon>
        <taxon>Pseudomonadati</taxon>
        <taxon>Pseudomonadota</taxon>
        <taxon>Gammaproteobacteria</taxon>
        <taxon>Methylococcales</taxon>
        <taxon>Crenotrichaceae</taxon>
        <taxon>Crenothrix</taxon>
    </lineage>
</organism>
<dbReference type="AlphaFoldDB" id="A0A1R4HEW4"/>
<dbReference type="Proteomes" id="UP000195442">
    <property type="component" value="Unassembled WGS sequence"/>
</dbReference>
<evidence type="ECO:0000313" key="2">
    <source>
        <dbReference type="EMBL" id="SJM94785.1"/>
    </source>
</evidence>
<dbReference type="InterPro" id="IPR051396">
    <property type="entry name" value="Bact_Antivir_Def_Nuclease"/>
</dbReference>
<evidence type="ECO:0000313" key="3">
    <source>
        <dbReference type="Proteomes" id="UP000195442"/>
    </source>
</evidence>
<dbReference type="InterPro" id="IPR027417">
    <property type="entry name" value="P-loop_NTPase"/>
</dbReference>
<dbReference type="PANTHER" id="PTHR43581">
    <property type="entry name" value="ATP/GTP PHOSPHATASE"/>
    <property type="match status" value="1"/>
</dbReference>
<dbReference type="EMBL" id="FUKJ01000363">
    <property type="protein sequence ID" value="SJM94785.1"/>
    <property type="molecule type" value="Genomic_DNA"/>
</dbReference>
<dbReference type="OrthoDB" id="9815944at2"/>
<dbReference type="GO" id="GO:0016887">
    <property type="term" value="F:ATP hydrolysis activity"/>
    <property type="evidence" value="ECO:0007669"/>
    <property type="project" value="InterPro"/>
</dbReference>